<sequence>MKSGKISVSSEVQGKIKEIFVNDNSHVKKDQILFKIDDLSYKIALENSLANLRKVKDYINSMKALYKQNIAELDKVKESISYFDKEYKRQLQLKKKRATSGKEVDNAKHNLDSSINQKKVIEKVIQETKAKLDNDPNLEINEYSYYSEALTEVSKSELNLEHTEIKAPFDGIIANFTLLPGKYINVGAPLFSIINSQNLWIEANFKETDLQNIRLNQDAVIEVDAYPDKKFNTKVFSITPASGSEFSLLPAENSSGNWVKVVQRVKVILKFKDSIPTNLNLLSGMSVYVKIDTKS</sequence>
<dbReference type="Pfam" id="PF25954">
    <property type="entry name" value="Beta-barrel_RND_2"/>
    <property type="match status" value="1"/>
</dbReference>
<dbReference type="SUPFAM" id="SSF111369">
    <property type="entry name" value="HlyD-like secretion proteins"/>
    <property type="match status" value="1"/>
</dbReference>
<dbReference type="GO" id="GO:0030313">
    <property type="term" value="C:cell envelope"/>
    <property type="evidence" value="ECO:0007669"/>
    <property type="project" value="UniProtKB-SubCell"/>
</dbReference>
<dbReference type="InterPro" id="IPR050739">
    <property type="entry name" value="MFP"/>
</dbReference>
<evidence type="ECO:0000256" key="1">
    <source>
        <dbReference type="ARBA" id="ARBA00004196"/>
    </source>
</evidence>
<protein>
    <submittedName>
        <fullName evidence="4">HlyD family secretion protein</fullName>
    </submittedName>
</protein>
<evidence type="ECO:0000313" key="4">
    <source>
        <dbReference type="EMBL" id="RST70070.1"/>
    </source>
</evidence>
<dbReference type="Gene3D" id="2.40.50.100">
    <property type="match status" value="1"/>
</dbReference>
<dbReference type="InterPro" id="IPR058625">
    <property type="entry name" value="MdtA-like_BSH"/>
</dbReference>
<dbReference type="PANTHER" id="PTHR30386">
    <property type="entry name" value="MEMBRANE FUSION SUBUNIT OF EMRAB-TOLC MULTIDRUG EFFLUX PUMP"/>
    <property type="match status" value="1"/>
</dbReference>
<dbReference type="Pfam" id="PF25917">
    <property type="entry name" value="BSH_RND"/>
    <property type="match status" value="1"/>
</dbReference>
<evidence type="ECO:0000259" key="3">
    <source>
        <dbReference type="Pfam" id="PF25954"/>
    </source>
</evidence>
<dbReference type="Gene3D" id="2.40.30.170">
    <property type="match status" value="1"/>
</dbReference>
<dbReference type="EMBL" id="RXFM01000017">
    <property type="protein sequence ID" value="RST70070.1"/>
    <property type="molecule type" value="Genomic_DNA"/>
</dbReference>
<proteinExistence type="predicted"/>
<dbReference type="InterPro" id="IPR058792">
    <property type="entry name" value="Beta-barrel_RND_2"/>
</dbReference>
<feature type="domain" description="Multidrug resistance protein MdtA-like barrel-sandwich hybrid" evidence="2">
    <location>
        <begin position="5"/>
        <end position="194"/>
    </location>
</feature>
<dbReference type="Proteomes" id="UP000279470">
    <property type="component" value="Unassembled WGS sequence"/>
</dbReference>
<gene>
    <name evidence="4" type="ORF">EIC27_01990</name>
</gene>
<evidence type="ECO:0000259" key="2">
    <source>
        <dbReference type="Pfam" id="PF25917"/>
    </source>
</evidence>
<comment type="caution">
    <text evidence="4">The sequence shown here is derived from an EMBL/GenBank/DDBJ whole genome shotgun (WGS) entry which is preliminary data.</text>
</comment>
<accession>A0A429XSQ1</accession>
<evidence type="ECO:0000313" key="5">
    <source>
        <dbReference type="Proteomes" id="UP000279470"/>
    </source>
</evidence>
<organism evidence="4 5">
    <name type="scientific">Candidatus Aquarickettsia rohweri</name>
    <dbReference type="NCBI Taxonomy" id="2602574"/>
    <lineage>
        <taxon>Bacteria</taxon>
        <taxon>Pseudomonadati</taxon>
        <taxon>Pseudomonadota</taxon>
        <taxon>Alphaproteobacteria</taxon>
        <taxon>Rickettsiales</taxon>
        <taxon>Candidatus Midichloriaceae</taxon>
        <taxon>Candidatus Aquarickettsia</taxon>
    </lineage>
</organism>
<dbReference type="PANTHER" id="PTHR30386:SF19">
    <property type="entry name" value="MULTIDRUG EXPORT PROTEIN EMRA-RELATED"/>
    <property type="match status" value="1"/>
</dbReference>
<dbReference type="OrthoDB" id="9811754at2"/>
<reference evidence="5" key="1">
    <citation type="submission" date="2018-11" db="EMBL/GenBank/DDBJ databases">
        <title>Phylogenetic, genomic, and biogeographic characterization of a novel and ubiquitous marine invertebrate-associated Rickettsiales parasite, Candidatus Marinoinvertebrata rohwerii, gen. nov., sp. nov.</title>
        <authorList>
            <person name="Klinges J.G."/>
            <person name="Rosales S.M."/>
            <person name="Mcminds R."/>
            <person name="Shaver E.C."/>
            <person name="Shantz A."/>
            <person name="Peters E.C."/>
            <person name="Burkepile D.E."/>
            <person name="Silliman B.R."/>
            <person name="Vega Thurber R.L."/>
        </authorList>
    </citation>
    <scope>NUCLEOTIDE SEQUENCE [LARGE SCALE GENOMIC DNA]</scope>
    <source>
        <strain evidence="5">a_cerv_44</strain>
    </source>
</reference>
<dbReference type="AlphaFoldDB" id="A0A429XSQ1"/>
<name>A0A429XSQ1_9RICK</name>
<keyword evidence="5" id="KW-1185">Reference proteome</keyword>
<comment type="subcellular location">
    <subcellularLocation>
        <location evidence="1">Cell envelope</location>
    </subcellularLocation>
</comment>
<feature type="domain" description="CusB-like beta-barrel" evidence="3">
    <location>
        <begin position="199"/>
        <end position="241"/>
    </location>
</feature>
<dbReference type="GO" id="GO:0055085">
    <property type="term" value="P:transmembrane transport"/>
    <property type="evidence" value="ECO:0007669"/>
    <property type="project" value="InterPro"/>
</dbReference>